<dbReference type="InterPro" id="IPR051968">
    <property type="entry name" value="ZnFinger_Homeobox_TR"/>
</dbReference>
<feature type="compositionally biased region" description="Polar residues" evidence="8">
    <location>
        <begin position="33"/>
        <end position="45"/>
    </location>
</feature>
<dbReference type="Pfam" id="PF00046">
    <property type="entry name" value="Homeodomain"/>
    <property type="match status" value="1"/>
</dbReference>
<dbReference type="PROSITE" id="PS50071">
    <property type="entry name" value="HOMEOBOX_2"/>
    <property type="match status" value="1"/>
</dbReference>
<feature type="compositionally biased region" description="Basic and acidic residues" evidence="8">
    <location>
        <begin position="177"/>
        <end position="189"/>
    </location>
</feature>
<evidence type="ECO:0000259" key="9">
    <source>
        <dbReference type="PROSITE" id="PS50071"/>
    </source>
</evidence>
<dbReference type="CDD" id="cd00086">
    <property type="entry name" value="homeodomain"/>
    <property type="match status" value="1"/>
</dbReference>
<dbReference type="PANTHER" id="PTHR45891">
    <property type="entry name" value="ZINC FINGER HOMEOBOX PROTEIN"/>
    <property type="match status" value="1"/>
</dbReference>
<reference evidence="11 12" key="1">
    <citation type="journal article" date="2015" name="Genome Biol.">
        <title>Comparative genomics of Steinernema reveals deeply conserved gene regulatory networks.</title>
        <authorList>
            <person name="Dillman A.R."/>
            <person name="Macchietto M."/>
            <person name="Porter C.F."/>
            <person name="Rogers A."/>
            <person name="Williams B."/>
            <person name="Antoshechkin I."/>
            <person name="Lee M.M."/>
            <person name="Goodwin Z."/>
            <person name="Lu X."/>
            <person name="Lewis E.E."/>
            <person name="Goodrich-Blair H."/>
            <person name="Stock S.P."/>
            <person name="Adams B.J."/>
            <person name="Sternberg P.W."/>
            <person name="Mortazavi A."/>
        </authorList>
    </citation>
    <scope>NUCLEOTIDE SEQUENCE [LARGE SCALE GENOMIC DNA]</scope>
    <source>
        <strain evidence="11 12">ALL</strain>
    </source>
</reference>
<proteinExistence type="predicted"/>
<feature type="region of interest" description="Disordered" evidence="8">
    <location>
        <begin position="1"/>
        <end position="45"/>
    </location>
</feature>
<dbReference type="GO" id="GO:0000981">
    <property type="term" value="F:DNA-binding transcription factor activity, RNA polymerase II-specific"/>
    <property type="evidence" value="ECO:0007669"/>
    <property type="project" value="TreeGrafter"/>
</dbReference>
<dbReference type="InterPro" id="IPR009057">
    <property type="entry name" value="Homeodomain-like_sf"/>
</dbReference>
<feature type="DNA-binding region" description="Homeobox" evidence="6">
    <location>
        <begin position="47"/>
        <end position="106"/>
    </location>
</feature>
<evidence type="ECO:0000256" key="5">
    <source>
        <dbReference type="PROSITE-ProRule" id="PRU00042"/>
    </source>
</evidence>
<dbReference type="SUPFAM" id="SSF46689">
    <property type="entry name" value="Homeodomain-like"/>
    <property type="match status" value="1"/>
</dbReference>
<evidence type="ECO:0000256" key="3">
    <source>
        <dbReference type="ARBA" id="ARBA00022737"/>
    </source>
</evidence>
<dbReference type="PROSITE" id="PS50157">
    <property type="entry name" value="ZINC_FINGER_C2H2_2"/>
    <property type="match status" value="1"/>
</dbReference>
<evidence type="ECO:0000256" key="2">
    <source>
        <dbReference type="ARBA" id="ARBA00022723"/>
    </source>
</evidence>
<accession>A0A4U5PCZ8</accession>
<keyword evidence="5" id="KW-0863">Zinc-finger</keyword>
<dbReference type="AlphaFoldDB" id="A0A4U5PCZ8"/>
<dbReference type="PROSITE" id="PS00028">
    <property type="entry name" value="ZINC_FINGER_C2H2_1"/>
    <property type="match status" value="1"/>
</dbReference>
<dbReference type="InterPro" id="IPR013087">
    <property type="entry name" value="Znf_C2H2_type"/>
</dbReference>
<feature type="region of interest" description="Disordered" evidence="8">
    <location>
        <begin position="149"/>
        <end position="198"/>
    </location>
</feature>
<keyword evidence="3" id="KW-0677">Repeat</keyword>
<evidence type="ECO:0000256" key="1">
    <source>
        <dbReference type="ARBA" id="ARBA00004123"/>
    </source>
</evidence>
<dbReference type="GO" id="GO:0008270">
    <property type="term" value="F:zinc ion binding"/>
    <property type="evidence" value="ECO:0007669"/>
    <property type="project" value="UniProtKB-KW"/>
</dbReference>
<evidence type="ECO:0000313" key="11">
    <source>
        <dbReference type="EMBL" id="TKR94299.1"/>
    </source>
</evidence>
<dbReference type="SMART" id="SM00389">
    <property type="entry name" value="HOX"/>
    <property type="match status" value="1"/>
</dbReference>
<feature type="domain" description="Homeobox" evidence="9">
    <location>
        <begin position="45"/>
        <end position="105"/>
    </location>
</feature>
<dbReference type="GO" id="GO:0005634">
    <property type="term" value="C:nucleus"/>
    <property type="evidence" value="ECO:0007669"/>
    <property type="project" value="UniProtKB-SubCell"/>
</dbReference>
<dbReference type="FunFam" id="1.10.10.60:FF:000527">
    <property type="entry name" value="Zinc Finger and Homeobox"/>
    <property type="match status" value="1"/>
</dbReference>
<dbReference type="Proteomes" id="UP000298663">
    <property type="component" value="Unassembled WGS sequence"/>
</dbReference>
<evidence type="ECO:0000313" key="12">
    <source>
        <dbReference type="Proteomes" id="UP000298663"/>
    </source>
</evidence>
<dbReference type="EMBL" id="AZBU02000002">
    <property type="protein sequence ID" value="TKR94299.1"/>
    <property type="molecule type" value="Genomic_DNA"/>
</dbReference>
<gene>
    <name evidence="11" type="ORF">L596_008598</name>
</gene>
<evidence type="ECO:0000256" key="7">
    <source>
        <dbReference type="RuleBase" id="RU000682"/>
    </source>
</evidence>
<dbReference type="GO" id="GO:0000978">
    <property type="term" value="F:RNA polymerase II cis-regulatory region sequence-specific DNA binding"/>
    <property type="evidence" value="ECO:0007669"/>
    <property type="project" value="TreeGrafter"/>
</dbReference>
<evidence type="ECO:0000256" key="6">
    <source>
        <dbReference type="PROSITE-ProRule" id="PRU00108"/>
    </source>
</evidence>
<name>A0A4U5PCZ8_STECR</name>
<reference evidence="11 12" key="2">
    <citation type="journal article" date="2019" name="G3 (Bethesda)">
        <title>Hybrid Assembly of the Genome of the Entomopathogenic Nematode Steinernema carpocapsae Identifies the X-Chromosome.</title>
        <authorList>
            <person name="Serra L."/>
            <person name="Macchietto M."/>
            <person name="Macias-Munoz A."/>
            <person name="McGill C.J."/>
            <person name="Rodriguez I.M."/>
            <person name="Rodriguez B."/>
            <person name="Murad R."/>
            <person name="Mortazavi A."/>
        </authorList>
    </citation>
    <scope>NUCLEOTIDE SEQUENCE [LARGE SCALE GENOMIC DNA]</scope>
    <source>
        <strain evidence="11 12">ALL</strain>
    </source>
</reference>
<keyword evidence="12" id="KW-1185">Reference proteome</keyword>
<dbReference type="OrthoDB" id="6417226at2759"/>
<comment type="caution">
    <text evidence="11">The sequence shown here is derived from an EMBL/GenBank/DDBJ whole genome shotgun (WGS) entry which is preliminary data.</text>
</comment>
<dbReference type="SMART" id="SM00355">
    <property type="entry name" value="ZnF_C2H2"/>
    <property type="match status" value="3"/>
</dbReference>
<keyword evidence="6 7" id="KW-0238">DNA-binding</keyword>
<sequence length="352" mass="38925">MTSDNDEGSLGDGVDLLSRLNDSTSPLGMFPGSSGSSQHQRSPAMNSKRFRTHLTPIQVHVMKSLFNDYKTPSMTECDMLGQEIGLHKRVVQVWFQNARAKERKARASNGDEELQRSTSSHCSTCSIEYSGALTLQDHIFTHEHIQRIKDSGNPRVSSASAHPIPTPSTSAMFDDSAENRRKPVRDRKGPVKTPSTSASGVAQFPYNLMYGMPAGQLPMIFDPNIVGTPVTMLQIPETVMTRIAEDLQAGHSHTVFTQDGKHFSELESTLEAADSACAQATDVEVGWACSQCSNVFQSEALLKNHQRMICQQNDAVFKLVQTHYECRPCSQKFGTQEEFKQHCSTSSHKSSR</sequence>
<evidence type="ECO:0008006" key="13">
    <source>
        <dbReference type="Google" id="ProtNLM"/>
    </source>
</evidence>
<keyword evidence="6 7" id="KW-0371">Homeobox</keyword>
<protein>
    <recommendedName>
        <fullName evidence="13">Homeobox domain-containing protein</fullName>
    </recommendedName>
</protein>
<dbReference type="Gene3D" id="3.30.160.60">
    <property type="entry name" value="Classic Zinc Finger"/>
    <property type="match status" value="1"/>
</dbReference>
<dbReference type="STRING" id="34508.A0A4U5PCZ8"/>
<dbReference type="SUPFAM" id="SSF57667">
    <property type="entry name" value="beta-beta-alpha zinc fingers"/>
    <property type="match status" value="1"/>
</dbReference>
<dbReference type="InterPro" id="IPR001356">
    <property type="entry name" value="HD"/>
</dbReference>
<comment type="subcellular location">
    <subcellularLocation>
        <location evidence="1 6 7">Nucleus</location>
    </subcellularLocation>
</comment>
<feature type="domain" description="C2H2-type" evidence="10">
    <location>
        <begin position="324"/>
        <end position="352"/>
    </location>
</feature>
<keyword evidence="6 7" id="KW-0539">Nucleus</keyword>
<keyword evidence="4" id="KW-0862">Zinc</keyword>
<dbReference type="InterPro" id="IPR036236">
    <property type="entry name" value="Znf_C2H2_sf"/>
</dbReference>
<evidence type="ECO:0000259" key="10">
    <source>
        <dbReference type="PROSITE" id="PS50157"/>
    </source>
</evidence>
<evidence type="ECO:0000256" key="8">
    <source>
        <dbReference type="SAM" id="MobiDB-lite"/>
    </source>
</evidence>
<keyword evidence="2" id="KW-0479">Metal-binding</keyword>
<evidence type="ECO:0000256" key="4">
    <source>
        <dbReference type="ARBA" id="ARBA00022833"/>
    </source>
</evidence>
<dbReference type="PANTHER" id="PTHR45891:SF3">
    <property type="entry name" value="ZINC FINGER PROTEIN 2"/>
    <property type="match status" value="1"/>
</dbReference>
<organism evidence="11 12">
    <name type="scientific">Steinernema carpocapsae</name>
    <name type="common">Entomopathogenic nematode</name>
    <dbReference type="NCBI Taxonomy" id="34508"/>
    <lineage>
        <taxon>Eukaryota</taxon>
        <taxon>Metazoa</taxon>
        <taxon>Ecdysozoa</taxon>
        <taxon>Nematoda</taxon>
        <taxon>Chromadorea</taxon>
        <taxon>Rhabditida</taxon>
        <taxon>Tylenchina</taxon>
        <taxon>Panagrolaimomorpha</taxon>
        <taxon>Strongyloidoidea</taxon>
        <taxon>Steinernematidae</taxon>
        <taxon>Steinernema</taxon>
    </lineage>
</organism>
<dbReference type="Gene3D" id="1.10.10.60">
    <property type="entry name" value="Homeodomain-like"/>
    <property type="match status" value="1"/>
</dbReference>